<dbReference type="AlphaFoldDB" id="A0A803QC97"/>
<evidence type="ECO:0000313" key="2">
    <source>
        <dbReference type="Proteomes" id="UP000596661"/>
    </source>
</evidence>
<dbReference type="EnsemblPlants" id="evm.model.08.756">
    <property type="protein sequence ID" value="cds.evm.model.08.756"/>
    <property type="gene ID" value="evm.TU.08.756"/>
</dbReference>
<name>A0A803QC97_CANSA</name>
<sequence>MYNLPLSQVKLSAPAERKWQQCFLCKITSETREKNRERVGERYYLKGNKDLSIKATVVARRRRRKQGVFGWCYFVEKRRGGESKVTAATQNLKEVRLGFSSKKAKFQREKEGEREGPGTRVREEKGLLLLGFSAIKIAFILS</sequence>
<evidence type="ECO:0000313" key="1">
    <source>
        <dbReference type="EnsemblPlants" id="cds.evm.model.08.756"/>
    </source>
</evidence>
<proteinExistence type="predicted"/>
<accession>A0A803QC97</accession>
<organism evidence="1 2">
    <name type="scientific">Cannabis sativa</name>
    <name type="common">Hemp</name>
    <name type="synonym">Marijuana</name>
    <dbReference type="NCBI Taxonomy" id="3483"/>
    <lineage>
        <taxon>Eukaryota</taxon>
        <taxon>Viridiplantae</taxon>
        <taxon>Streptophyta</taxon>
        <taxon>Embryophyta</taxon>
        <taxon>Tracheophyta</taxon>
        <taxon>Spermatophyta</taxon>
        <taxon>Magnoliopsida</taxon>
        <taxon>eudicotyledons</taxon>
        <taxon>Gunneridae</taxon>
        <taxon>Pentapetalae</taxon>
        <taxon>rosids</taxon>
        <taxon>fabids</taxon>
        <taxon>Rosales</taxon>
        <taxon>Cannabaceae</taxon>
        <taxon>Cannabis</taxon>
    </lineage>
</organism>
<reference evidence="1" key="1">
    <citation type="submission" date="2018-11" db="EMBL/GenBank/DDBJ databases">
        <authorList>
            <person name="Grassa J C."/>
        </authorList>
    </citation>
    <scope>NUCLEOTIDE SEQUENCE [LARGE SCALE GENOMIC DNA]</scope>
</reference>
<keyword evidence="2" id="KW-1185">Reference proteome</keyword>
<protein>
    <submittedName>
        <fullName evidence="1">Uncharacterized protein</fullName>
    </submittedName>
</protein>
<dbReference type="Proteomes" id="UP000596661">
    <property type="component" value="Chromosome 8"/>
</dbReference>
<dbReference type="EMBL" id="UZAU01000692">
    <property type="status" value="NOT_ANNOTATED_CDS"/>
    <property type="molecule type" value="Genomic_DNA"/>
</dbReference>
<dbReference type="Gramene" id="evm.model.08.756">
    <property type="protein sequence ID" value="cds.evm.model.08.756"/>
    <property type="gene ID" value="evm.TU.08.756"/>
</dbReference>
<reference evidence="1" key="2">
    <citation type="submission" date="2021-03" db="UniProtKB">
        <authorList>
            <consortium name="EnsemblPlants"/>
        </authorList>
    </citation>
    <scope>IDENTIFICATION</scope>
</reference>